<dbReference type="EMBL" id="JAVLSH010000002">
    <property type="protein sequence ID" value="MDR9759423.1"/>
    <property type="molecule type" value="Genomic_DNA"/>
</dbReference>
<keyword evidence="3" id="KW-1185">Reference proteome</keyword>
<evidence type="ECO:0000313" key="2">
    <source>
        <dbReference type="EMBL" id="MDR9759423.1"/>
    </source>
</evidence>
<name>A0AAW8NX05_9HYPH</name>
<dbReference type="Gene3D" id="3.40.50.300">
    <property type="entry name" value="P-loop containing nucleotide triphosphate hydrolases"/>
    <property type="match status" value="2"/>
</dbReference>
<accession>A0AAW8NX05</accession>
<dbReference type="RefSeq" id="WP_310807151.1">
    <property type="nucleotide sequence ID" value="NZ_JAVLSH010000002.1"/>
</dbReference>
<evidence type="ECO:0000313" key="3">
    <source>
        <dbReference type="Proteomes" id="UP001269402"/>
    </source>
</evidence>
<reference evidence="3" key="1">
    <citation type="submission" date="2023-07" db="EMBL/GenBank/DDBJ databases">
        <title>Genomic characterization of faba bean (Vicia faba) microsymbionts in Mexican soils.</title>
        <authorList>
            <person name="Rivera Orduna F.N."/>
            <person name="Guevara-Luna J."/>
            <person name="Yan J."/>
            <person name="Arroyo-Herrera I."/>
            <person name="Li Y."/>
            <person name="Vasquez-Murrieta M.S."/>
            <person name="Wang E.T."/>
        </authorList>
    </citation>
    <scope>NUCLEOTIDE SEQUENCE [LARGE SCALE GENOMIC DNA]</scope>
    <source>
        <strain evidence="3">CH6</strain>
    </source>
</reference>
<evidence type="ECO:0000256" key="1">
    <source>
        <dbReference type="SAM" id="Coils"/>
    </source>
</evidence>
<organism evidence="2 3">
    <name type="scientific">Rhizobium redzepovicii</name>
    <dbReference type="NCBI Taxonomy" id="2867518"/>
    <lineage>
        <taxon>Bacteria</taxon>
        <taxon>Pseudomonadati</taxon>
        <taxon>Pseudomonadota</taxon>
        <taxon>Alphaproteobacteria</taxon>
        <taxon>Hyphomicrobiales</taxon>
        <taxon>Rhizobiaceae</taxon>
        <taxon>Rhizobium/Agrobacterium group</taxon>
        <taxon>Rhizobium</taxon>
    </lineage>
</organism>
<protein>
    <recommendedName>
        <fullName evidence="4">Rad50/SbcC-type AAA domain-containing protein</fullName>
    </recommendedName>
</protein>
<gene>
    <name evidence="2" type="ORF">RJJ37_07220</name>
</gene>
<comment type="caution">
    <text evidence="2">The sequence shown here is derived from an EMBL/GenBank/DDBJ whole genome shotgun (WGS) entry which is preliminary data.</text>
</comment>
<keyword evidence="1" id="KW-0175">Coiled coil</keyword>
<dbReference type="AlphaFoldDB" id="A0AAW8NX05"/>
<sequence length="623" mass="71262">MTKSGKAAYDETFHPGVNMIRSDGNSRGKSTIADLIFFALGGDLTEWKREAGICDQTFAEVALNGSILTLRREISVSGNQHPMWLFFGPLRDASVNAVEGWMKFPYARYGERLGFSQVLFNALAMPEVPSDDANITMHQLLRLMYVDQMTPVSQIFRMEERDAPNRRQAIGDLLCGVLDARIYPSQIKARQLDREYSEATSQLSALLRVLRRVDENLDFSDLISKTTETEARRQQVLEEIENLRVSRYARGHTDDESSTVLEALRRDLDRVSRDVVTAQREIDRLALAMEDSVLLVTDLERNLKQIDQSQATGELLAPFVFSFCPSCMSAVEPMADEHSCHLCKKGLDESYRQSRYARLRNEVEMQLRESQTLQASREKDRSALSERLNGMQRVRNFLSNELLTRSRHHLTDADSKIEELTRSVGYLDRELVDLERERRMAGEVTELADKKKRLNDELTILRRDIAEWISAKERRQASIYGLISRLTAEILADDLPSDIEPVDEHGVRFDFADNDIVVNDKRGYSASSRTIIKNAFHLALLFASCLDERLKYPRFALLDNIEDKGMTPARSHNFQRLIVDWSEDMDVEHQIIFTTSMPDDTLENSKYTVGLMYSETQMSLNVG</sequence>
<feature type="coiled-coil region" evidence="1">
    <location>
        <begin position="261"/>
        <end position="288"/>
    </location>
</feature>
<feature type="coiled-coil region" evidence="1">
    <location>
        <begin position="417"/>
        <end position="471"/>
    </location>
</feature>
<dbReference type="InterPro" id="IPR027417">
    <property type="entry name" value="P-loop_NTPase"/>
</dbReference>
<evidence type="ECO:0008006" key="4">
    <source>
        <dbReference type="Google" id="ProtNLM"/>
    </source>
</evidence>
<proteinExistence type="predicted"/>
<dbReference type="Proteomes" id="UP001269402">
    <property type="component" value="Unassembled WGS sequence"/>
</dbReference>